<feature type="transmembrane region" description="Helical" evidence="7">
    <location>
        <begin position="97"/>
        <end position="116"/>
    </location>
</feature>
<keyword evidence="3 7" id="KW-0812">Transmembrane</keyword>
<dbReference type="InterPro" id="IPR037185">
    <property type="entry name" value="EmrE-like"/>
</dbReference>
<dbReference type="Pfam" id="PF00892">
    <property type="entry name" value="EamA"/>
    <property type="match status" value="2"/>
</dbReference>
<reference evidence="10" key="1">
    <citation type="journal article" date="2019" name="Int. J. Syst. Evol. Microbiol.">
        <title>The Global Catalogue of Microorganisms (GCM) 10K type strain sequencing project: providing services to taxonomists for standard genome sequencing and annotation.</title>
        <authorList>
            <consortium name="The Broad Institute Genomics Platform"/>
            <consortium name="The Broad Institute Genome Sequencing Center for Infectious Disease"/>
            <person name="Wu L."/>
            <person name="Ma J."/>
        </authorList>
    </citation>
    <scope>NUCLEOTIDE SEQUENCE [LARGE SCALE GENOMIC DNA]</scope>
    <source>
        <strain evidence="10">XZYJ18</strain>
    </source>
</reference>
<feature type="region of interest" description="Disordered" evidence="6">
    <location>
        <begin position="291"/>
        <end position="310"/>
    </location>
</feature>
<name>A0ABV9DWW6_9ACTN</name>
<evidence type="ECO:0000256" key="7">
    <source>
        <dbReference type="SAM" id="Phobius"/>
    </source>
</evidence>
<feature type="domain" description="EamA" evidence="8">
    <location>
        <begin position="152"/>
        <end position="285"/>
    </location>
</feature>
<feature type="transmembrane region" description="Helical" evidence="7">
    <location>
        <begin position="217"/>
        <end position="240"/>
    </location>
</feature>
<accession>A0ABV9DWW6</accession>
<evidence type="ECO:0000256" key="6">
    <source>
        <dbReference type="SAM" id="MobiDB-lite"/>
    </source>
</evidence>
<keyword evidence="5 7" id="KW-0472">Membrane</keyword>
<dbReference type="Proteomes" id="UP001595923">
    <property type="component" value="Unassembled WGS sequence"/>
</dbReference>
<feature type="transmembrane region" description="Helical" evidence="7">
    <location>
        <begin position="247"/>
        <end position="267"/>
    </location>
</feature>
<comment type="similarity">
    <text evidence="2">Belongs to the EamA transporter family.</text>
</comment>
<dbReference type="SUPFAM" id="SSF103481">
    <property type="entry name" value="Multidrug resistance efflux transporter EmrE"/>
    <property type="match status" value="2"/>
</dbReference>
<feature type="transmembrane region" description="Helical" evidence="7">
    <location>
        <begin position="123"/>
        <end position="144"/>
    </location>
</feature>
<evidence type="ECO:0000313" key="10">
    <source>
        <dbReference type="Proteomes" id="UP001595923"/>
    </source>
</evidence>
<feature type="transmembrane region" description="Helical" evidence="7">
    <location>
        <begin position="181"/>
        <end position="201"/>
    </location>
</feature>
<evidence type="ECO:0000256" key="5">
    <source>
        <dbReference type="ARBA" id="ARBA00023136"/>
    </source>
</evidence>
<comment type="subcellular location">
    <subcellularLocation>
        <location evidence="1">Membrane</location>
        <topology evidence="1">Multi-pass membrane protein</topology>
    </subcellularLocation>
</comment>
<feature type="transmembrane region" description="Helical" evidence="7">
    <location>
        <begin position="150"/>
        <end position="174"/>
    </location>
</feature>
<evidence type="ECO:0000256" key="1">
    <source>
        <dbReference type="ARBA" id="ARBA00004141"/>
    </source>
</evidence>
<comment type="caution">
    <text evidence="9">The sequence shown here is derived from an EMBL/GenBank/DDBJ whole genome shotgun (WGS) entry which is preliminary data.</text>
</comment>
<keyword evidence="10" id="KW-1185">Reference proteome</keyword>
<evidence type="ECO:0000313" key="9">
    <source>
        <dbReference type="EMBL" id="MFC4563386.1"/>
    </source>
</evidence>
<feature type="transmembrane region" description="Helical" evidence="7">
    <location>
        <begin position="273"/>
        <end position="290"/>
    </location>
</feature>
<sequence length="310" mass="30738">MPQADLARRLSAMAAAGGSSIAVGSSVAASTVILAYPWFAGQALRYALGAVLLVLLLHRRLPRLRLAQVPRLLGLAAVGMAGFNIFLMAALQQADAGTVGAIVGGVPVALALLGPLLRGERPVLRAVVAAVIVSGGAALVKYAGPADTTPAGIALAVAALLCEVGFSALALSLLRELGPAGVATYGSAASALMLGAASLAVEGPAALRPPTTAEGAALAYLAVVVTAAAFLLWYTALTVLPVETAGLFAGLVPVAALGASALVGAIGMTLPRILGILVVAGGVVLGATRSRRPPRSARVRSATAAHHHDT</sequence>
<dbReference type="RefSeq" id="WP_378575603.1">
    <property type="nucleotide sequence ID" value="NZ_JBHSFQ010000015.1"/>
</dbReference>
<dbReference type="EMBL" id="JBHSFQ010000015">
    <property type="protein sequence ID" value="MFC4563386.1"/>
    <property type="molecule type" value="Genomic_DNA"/>
</dbReference>
<dbReference type="PANTHER" id="PTHR32322:SF2">
    <property type="entry name" value="EAMA DOMAIN-CONTAINING PROTEIN"/>
    <property type="match status" value="1"/>
</dbReference>
<keyword evidence="4 7" id="KW-1133">Transmembrane helix</keyword>
<dbReference type="InterPro" id="IPR050638">
    <property type="entry name" value="AA-Vitamin_Transporters"/>
</dbReference>
<protein>
    <submittedName>
        <fullName evidence="9">DMT family transporter</fullName>
    </submittedName>
</protein>
<feature type="transmembrane region" description="Helical" evidence="7">
    <location>
        <begin position="39"/>
        <end position="57"/>
    </location>
</feature>
<feature type="domain" description="EamA" evidence="8">
    <location>
        <begin position="19"/>
        <end position="140"/>
    </location>
</feature>
<organism evidence="9 10">
    <name type="scientific">Nocardiopsis mangrovi</name>
    <dbReference type="NCBI Taxonomy" id="1179818"/>
    <lineage>
        <taxon>Bacteria</taxon>
        <taxon>Bacillati</taxon>
        <taxon>Actinomycetota</taxon>
        <taxon>Actinomycetes</taxon>
        <taxon>Streptosporangiales</taxon>
        <taxon>Nocardiopsidaceae</taxon>
        <taxon>Nocardiopsis</taxon>
    </lineage>
</organism>
<gene>
    <name evidence="9" type="ORF">ACFO4E_16095</name>
</gene>
<dbReference type="InterPro" id="IPR000620">
    <property type="entry name" value="EamA_dom"/>
</dbReference>
<evidence type="ECO:0000259" key="8">
    <source>
        <dbReference type="Pfam" id="PF00892"/>
    </source>
</evidence>
<proteinExistence type="inferred from homology"/>
<evidence type="ECO:0000256" key="3">
    <source>
        <dbReference type="ARBA" id="ARBA00022692"/>
    </source>
</evidence>
<evidence type="ECO:0000256" key="4">
    <source>
        <dbReference type="ARBA" id="ARBA00022989"/>
    </source>
</evidence>
<feature type="transmembrane region" description="Helical" evidence="7">
    <location>
        <begin position="69"/>
        <end position="91"/>
    </location>
</feature>
<dbReference type="PANTHER" id="PTHR32322">
    <property type="entry name" value="INNER MEMBRANE TRANSPORTER"/>
    <property type="match status" value="1"/>
</dbReference>
<evidence type="ECO:0000256" key="2">
    <source>
        <dbReference type="ARBA" id="ARBA00007362"/>
    </source>
</evidence>